<evidence type="ECO:0000259" key="16">
    <source>
        <dbReference type="Pfam" id="PF07479"/>
    </source>
</evidence>
<dbReference type="PANTHER" id="PTHR11728:SF1">
    <property type="entry name" value="GLYCEROL-3-PHOSPHATE DEHYDROGENASE [NAD(+)] 2, CHLOROPLASTIC"/>
    <property type="match status" value="1"/>
</dbReference>
<keyword evidence="5 9" id="KW-0520">NAD</keyword>
<sequence length="354" mass="38043">MNSKNISNKLVGVIGAGGFGTAIANLLAYNTDVLLYVRKQTSADEIEKTRISAGQVLAPNIIITTVLKDLTKYCQVIFPIIPSQGAKELLKELAPLLDLQHILIHGIKGLDVNWPHKSDGEKPMGLPELNRSHVKTMSELITAETPVNQVGCIAGPNLASELAQNQPAAIVMSSASKMVTEIGQRFLRSDNFQVYTNTDMIGVELCGVLKNIIAIGAGCLSGLGYGENAKALLISRGLVEMIHIGKAMGASVQPFLGLAGIGDLVATCASKLSRNYTVGYRLAQGETLSQILNTAGLTAEGVYTAKTIRGLIAHYKLRAPITEMMYRVLFEGVSVQEAINYLMKYPLNVDVDFI</sequence>
<keyword evidence="9" id="KW-0547">Nucleotide-binding</keyword>
<dbReference type="Gene3D" id="1.10.1040.10">
    <property type="entry name" value="N-(1-d-carboxylethyl)-l-norvaline Dehydrogenase, domain 2"/>
    <property type="match status" value="1"/>
</dbReference>
<dbReference type="STRING" id="452471.Aasi_0284"/>
<dbReference type="Proteomes" id="UP000001227">
    <property type="component" value="Chromosome"/>
</dbReference>
<comment type="pathway">
    <text evidence="9">Membrane lipid metabolism; glycerophospholipid metabolism.</text>
</comment>
<dbReference type="EC" id="1.1.1.94" evidence="9"/>
<keyword evidence="2 9" id="KW-0444">Lipid biosynthesis</keyword>
<dbReference type="GO" id="GO:0046167">
    <property type="term" value="P:glycerol-3-phosphate biosynthetic process"/>
    <property type="evidence" value="ECO:0007669"/>
    <property type="project" value="UniProtKB-UniRule"/>
</dbReference>
<evidence type="ECO:0000256" key="1">
    <source>
        <dbReference type="ARBA" id="ARBA00011009"/>
    </source>
</evidence>
<dbReference type="OrthoDB" id="9812273at2"/>
<reference evidence="17 18" key="1">
    <citation type="journal article" date="2010" name="J. Bacteriol.">
        <title>The genome of the amoeba symbiont 'Candidatus Amoebophilus asiaticus' reveals common mechanisms for host cell interaction among amoeba-associated bacteria.</title>
        <authorList>
            <person name="Schmitz-Esser S."/>
            <person name="Tischler P."/>
            <person name="Arnold R."/>
            <person name="Montanaro J."/>
            <person name="Wagner M."/>
            <person name="Rattei T."/>
            <person name="Horn M."/>
        </authorList>
    </citation>
    <scope>NUCLEOTIDE SEQUENCE [LARGE SCALE GENOMIC DNA]</scope>
    <source>
        <strain evidence="17 18">5a2</strain>
    </source>
</reference>
<dbReference type="SUPFAM" id="SSF48179">
    <property type="entry name" value="6-phosphogluconate dehydrogenase C-terminal domain-like"/>
    <property type="match status" value="1"/>
</dbReference>
<dbReference type="GO" id="GO:0046168">
    <property type="term" value="P:glycerol-3-phosphate catabolic process"/>
    <property type="evidence" value="ECO:0007669"/>
    <property type="project" value="InterPro"/>
</dbReference>
<dbReference type="GO" id="GO:0051287">
    <property type="term" value="F:NAD binding"/>
    <property type="evidence" value="ECO:0007669"/>
    <property type="project" value="InterPro"/>
</dbReference>
<feature type="binding site" evidence="9">
    <location>
        <position position="38"/>
    </location>
    <ligand>
        <name>NADPH</name>
        <dbReference type="ChEBI" id="CHEBI:57783"/>
    </ligand>
</feature>
<evidence type="ECO:0000259" key="15">
    <source>
        <dbReference type="Pfam" id="PF01210"/>
    </source>
</evidence>
<evidence type="ECO:0000256" key="6">
    <source>
        <dbReference type="ARBA" id="ARBA00023098"/>
    </source>
</evidence>
<evidence type="ECO:0000256" key="10">
    <source>
        <dbReference type="PIRSR" id="PIRSR000114-1"/>
    </source>
</evidence>
<feature type="domain" description="Glycerol-3-phosphate dehydrogenase NAD-dependent C-terminal" evidence="16">
    <location>
        <begin position="199"/>
        <end position="339"/>
    </location>
</feature>
<dbReference type="InterPro" id="IPR006168">
    <property type="entry name" value="G3P_DH_NAD-dep"/>
</dbReference>
<feature type="binding site" evidence="9">
    <location>
        <position position="19"/>
    </location>
    <ligand>
        <name>NADPH</name>
        <dbReference type="ChEBI" id="CHEBI:57783"/>
    </ligand>
</feature>
<dbReference type="AlphaFoldDB" id="B3ER70"/>
<dbReference type="InterPro" id="IPR006109">
    <property type="entry name" value="G3P_DH_NAD-dep_C"/>
</dbReference>
<feature type="binding site" evidence="9">
    <location>
        <position position="155"/>
    </location>
    <ligand>
        <name>sn-glycerol 3-phosphate</name>
        <dbReference type="ChEBI" id="CHEBI:57597"/>
    </ligand>
</feature>
<dbReference type="Gene3D" id="3.40.50.720">
    <property type="entry name" value="NAD(P)-binding Rossmann-like Domain"/>
    <property type="match status" value="1"/>
</dbReference>
<keyword evidence="8 9" id="KW-1208">Phospholipid metabolism</keyword>
<gene>
    <name evidence="9" type="primary">gpsA</name>
    <name evidence="17" type="ordered locus">Aasi_0284</name>
</gene>
<dbReference type="GO" id="GO:0141153">
    <property type="term" value="F:glycerol-3-phosphate dehydrogenase (NADP+) activity"/>
    <property type="evidence" value="ECO:0007669"/>
    <property type="project" value="RHEA"/>
</dbReference>
<dbReference type="GO" id="GO:0141152">
    <property type="term" value="F:glycerol-3-phosphate dehydrogenase (NAD+) activity"/>
    <property type="evidence" value="ECO:0007669"/>
    <property type="project" value="RHEA"/>
</dbReference>
<keyword evidence="18" id="KW-1185">Reference proteome</keyword>
<dbReference type="InterPro" id="IPR008927">
    <property type="entry name" value="6-PGluconate_DH-like_C_sf"/>
</dbReference>
<comment type="caution">
    <text evidence="9">Lacks conserved residue(s) required for the propagation of feature annotation.</text>
</comment>
<feature type="binding site" evidence="9">
    <location>
        <position position="108"/>
    </location>
    <ligand>
        <name>sn-glycerol 3-phosphate</name>
        <dbReference type="ChEBI" id="CHEBI:57597"/>
    </ligand>
</feature>
<evidence type="ECO:0000256" key="9">
    <source>
        <dbReference type="HAMAP-Rule" id="MF_00394"/>
    </source>
</evidence>
<dbReference type="PRINTS" id="PR00077">
    <property type="entry name" value="GPDHDRGNASE"/>
</dbReference>
<dbReference type="InterPro" id="IPR011128">
    <property type="entry name" value="G3P_DH_NAD-dep_N"/>
</dbReference>
<dbReference type="InterPro" id="IPR036291">
    <property type="entry name" value="NAD(P)-bd_dom_sf"/>
</dbReference>
<keyword evidence="7 9" id="KW-0594">Phospholipid biosynthesis</keyword>
<evidence type="ECO:0000256" key="14">
    <source>
        <dbReference type="RuleBase" id="RU000439"/>
    </source>
</evidence>
<dbReference type="HAMAP" id="MF_00394">
    <property type="entry name" value="NAD_Glyc3P_dehydrog"/>
    <property type="match status" value="1"/>
</dbReference>
<evidence type="ECO:0000256" key="2">
    <source>
        <dbReference type="ARBA" id="ARBA00022516"/>
    </source>
</evidence>
<feature type="binding site" evidence="11">
    <location>
        <begin position="274"/>
        <end position="275"/>
    </location>
    <ligand>
        <name>substrate</name>
    </ligand>
</feature>
<feature type="binding site" evidence="9">
    <location>
        <position position="210"/>
    </location>
    <ligand>
        <name>sn-glycerol 3-phosphate</name>
        <dbReference type="ChEBI" id="CHEBI:57597"/>
    </ligand>
</feature>
<comment type="similarity">
    <text evidence="1 9 13">Belongs to the NAD-dependent glycerol-3-phosphate dehydrogenase family.</text>
</comment>
<name>B3ER70_AMOA5</name>
<feature type="binding site" evidence="9">
    <location>
        <position position="159"/>
    </location>
    <ligand>
        <name>NADPH</name>
        <dbReference type="ChEBI" id="CHEBI:57783"/>
    </ligand>
</feature>
<evidence type="ECO:0000256" key="11">
    <source>
        <dbReference type="PIRSR" id="PIRSR000114-2"/>
    </source>
</evidence>
<protein>
    <recommendedName>
        <fullName evidence="9">Glycerol-3-phosphate dehydrogenase [NAD(P)+]</fullName>
        <ecNumber evidence="9">1.1.1.94</ecNumber>
    </recommendedName>
    <alternativeName>
        <fullName evidence="9">NAD(P)(+)-dependent glycerol-3-phosphate dehydrogenase</fullName>
    </alternativeName>
    <alternativeName>
        <fullName evidence="9">NAD(P)H-dependent dihydroxyacetone-phosphate reductase</fullName>
    </alternativeName>
</protein>
<evidence type="ECO:0000256" key="13">
    <source>
        <dbReference type="RuleBase" id="RU000437"/>
    </source>
</evidence>
<feature type="binding site" evidence="9">
    <location>
        <position position="274"/>
    </location>
    <ligand>
        <name>sn-glycerol 3-phosphate</name>
        <dbReference type="ChEBI" id="CHEBI:57597"/>
    </ligand>
</feature>
<dbReference type="Pfam" id="PF01210">
    <property type="entry name" value="NAD_Gly3P_dh_N"/>
    <property type="match status" value="1"/>
</dbReference>
<evidence type="ECO:0000256" key="5">
    <source>
        <dbReference type="ARBA" id="ARBA00023027"/>
    </source>
</evidence>
<dbReference type="GO" id="GO:0005975">
    <property type="term" value="P:carbohydrate metabolic process"/>
    <property type="evidence" value="ECO:0007669"/>
    <property type="project" value="InterPro"/>
</dbReference>
<evidence type="ECO:0000313" key="18">
    <source>
        <dbReference type="Proteomes" id="UP000001227"/>
    </source>
</evidence>
<feature type="domain" description="Glycerol-3-phosphate dehydrogenase NAD-dependent N-terminal" evidence="15">
    <location>
        <begin position="11"/>
        <end position="177"/>
    </location>
</feature>
<comment type="catalytic activity">
    <reaction evidence="9 14">
        <text>sn-glycerol 3-phosphate + NADP(+) = dihydroxyacetone phosphate + NADPH + H(+)</text>
        <dbReference type="Rhea" id="RHEA:11096"/>
        <dbReference type="ChEBI" id="CHEBI:15378"/>
        <dbReference type="ChEBI" id="CHEBI:57597"/>
        <dbReference type="ChEBI" id="CHEBI:57642"/>
        <dbReference type="ChEBI" id="CHEBI:57783"/>
        <dbReference type="ChEBI" id="CHEBI:58349"/>
        <dbReference type="EC" id="1.1.1.94"/>
    </reaction>
</comment>
<feature type="binding site" evidence="9">
    <location>
        <position position="275"/>
    </location>
    <ligand>
        <name>sn-glycerol 3-phosphate</name>
        <dbReference type="ChEBI" id="CHEBI:57597"/>
    </ligand>
</feature>
<dbReference type="NCBIfam" id="NF000940">
    <property type="entry name" value="PRK00094.1-2"/>
    <property type="match status" value="1"/>
</dbReference>
<dbReference type="InterPro" id="IPR013328">
    <property type="entry name" value="6PGD_dom2"/>
</dbReference>
<feature type="binding site" evidence="9">
    <location>
        <position position="274"/>
    </location>
    <ligand>
        <name>NADPH</name>
        <dbReference type="ChEBI" id="CHEBI:57783"/>
    </ligand>
</feature>
<dbReference type="PIRSF" id="PIRSF000114">
    <property type="entry name" value="Glycerol-3-P_dh"/>
    <property type="match status" value="1"/>
</dbReference>
<dbReference type="KEGG" id="aas:Aasi_0284"/>
<dbReference type="UniPathway" id="UPA00940"/>
<evidence type="ECO:0000256" key="7">
    <source>
        <dbReference type="ARBA" id="ARBA00023209"/>
    </source>
</evidence>
<dbReference type="NCBIfam" id="NF000942">
    <property type="entry name" value="PRK00094.1-4"/>
    <property type="match status" value="1"/>
</dbReference>
<comment type="function">
    <text evidence="9">Catalyzes the reduction of the glycolytic intermediate dihydroxyacetone phosphate (DHAP) to sn-glycerol 3-phosphate (G3P), the key precursor for phospholipid synthesis.</text>
</comment>
<dbReference type="GO" id="GO:0005829">
    <property type="term" value="C:cytosol"/>
    <property type="evidence" value="ECO:0007669"/>
    <property type="project" value="TreeGrafter"/>
</dbReference>
<evidence type="ECO:0000256" key="12">
    <source>
        <dbReference type="PIRSR" id="PIRSR000114-3"/>
    </source>
</evidence>
<organism evidence="17 18">
    <name type="scientific">Amoebophilus asiaticus (strain 5a2)</name>
    <dbReference type="NCBI Taxonomy" id="452471"/>
    <lineage>
        <taxon>Bacteria</taxon>
        <taxon>Pseudomonadati</taxon>
        <taxon>Bacteroidota</taxon>
        <taxon>Cytophagia</taxon>
        <taxon>Cytophagales</taxon>
        <taxon>Amoebophilaceae</taxon>
        <taxon>Candidatus Amoebophilus</taxon>
    </lineage>
</organism>
<evidence type="ECO:0000256" key="3">
    <source>
        <dbReference type="ARBA" id="ARBA00022857"/>
    </source>
</evidence>
<feature type="binding site" evidence="9">
    <location>
        <position position="263"/>
    </location>
    <ligand>
        <name>sn-glycerol 3-phosphate</name>
        <dbReference type="ChEBI" id="CHEBI:57597"/>
    </ligand>
</feature>
<feature type="binding site" evidence="12">
    <location>
        <position position="159"/>
    </location>
    <ligand>
        <name>NAD(+)</name>
        <dbReference type="ChEBI" id="CHEBI:57540"/>
    </ligand>
</feature>
<evidence type="ECO:0000313" key="17">
    <source>
        <dbReference type="EMBL" id="ACE05722.1"/>
    </source>
</evidence>
<comment type="catalytic activity">
    <reaction evidence="9">
        <text>sn-glycerol 3-phosphate + NAD(+) = dihydroxyacetone phosphate + NADH + H(+)</text>
        <dbReference type="Rhea" id="RHEA:11092"/>
        <dbReference type="ChEBI" id="CHEBI:15378"/>
        <dbReference type="ChEBI" id="CHEBI:57540"/>
        <dbReference type="ChEBI" id="CHEBI:57597"/>
        <dbReference type="ChEBI" id="CHEBI:57642"/>
        <dbReference type="ChEBI" id="CHEBI:57945"/>
        <dbReference type="EC" id="1.1.1.94"/>
    </reaction>
</comment>
<dbReference type="GO" id="GO:0006650">
    <property type="term" value="P:glycerophospholipid metabolic process"/>
    <property type="evidence" value="ECO:0007669"/>
    <property type="project" value="UniProtKB-UniRule"/>
</dbReference>
<dbReference type="GO" id="GO:0008654">
    <property type="term" value="P:phospholipid biosynthetic process"/>
    <property type="evidence" value="ECO:0007669"/>
    <property type="project" value="UniProtKB-KW"/>
</dbReference>
<dbReference type="RefSeq" id="WP_012472485.1">
    <property type="nucleotide sequence ID" value="NC_010830.1"/>
</dbReference>
<feature type="binding site" evidence="9">
    <location>
        <position position="108"/>
    </location>
    <ligand>
        <name>NADPH</name>
        <dbReference type="ChEBI" id="CHEBI:57783"/>
    </ligand>
</feature>
<dbReference type="SUPFAM" id="SSF51735">
    <property type="entry name" value="NAD(P)-binding Rossmann-fold domains"/>
    <property type="match status" value="1"/>
</dbReference>
<keyword evidence="4 9" id="KW-0560">Oxidoreductase</keyword>
<comment type="subcellular location">
    <subcellularLocation>
        <location evidence="9">Cytoplasm</location>
    </subcellularLocation>
</comment>
<keyword evidence="3 9" id="KW-0521">NADP</keyword>
<feature type="active site" description="Proton acceptor" evidence="9 10">
    <location>
        <position position="210"/>
    </location>
</feature>
<evidence type="ECO:0000256" key="8">
    <source>
        <dbReference type="ARBA" id="ARBA00023264"/>
    </source>
</evidence>
<dbReference type="FunFam" id="1.10.1040.10:FF:000001">
    <property type="entry name" value="Glycerol-3-phosphate dehydrogenase [NAD(P)+]"/>
    <property type="match status" value="1"/>
</dbReference>
<evidence type="ECO:0000256" key="4">
    <source>
        <dbReference type="ARBA" id="ARBA00023002"/>
    </source>
</evidence>
<keyword evidence="9" id="KW-0963">Cytoplasm</keyword>
<feature type="binding site" evidence="11">
    <location>
        <position position="108"/>
    </location>
    <ligand>
        <name>substrate</name>
    </ligand>
</feature>
<feature type="binding site" evidence="12">
    <location>
        <begin position="15"/>
        <end position="20"/>
    </location>
    <ligand>
        <name>NAD(+)</name>
        <dbReference type="ChEBI" id="CHEBI:57540"/>
    </ligand>
</feature>
<dbReference type="HOGENOM" id="CLU_033449_0_1_10"/>
<dbReference type="EMBL" id="CP001102">
    <property type="protein sequence ID" value="ACE05722.1"/>
    <property type="molecule type" value="Genomic_DNA"/>
</dbReference>
<dbReference type="Pfam" id="PF07479">
    <property type="entry name" value="NAD_Gly3P_dh_C"/>
    <property type="match status" value="1"/>
</dbReference>
<keyword evidence="6 9" id="KW-0443">Lipid metabolism</keyword>
<accession>B3ER70</accession>
<feature type="binding site" evidence="9">
    <location>
        <position position="273"/>
    </location>
    <ligand>
        <name>sn-glycerol 3-phosphate</name>
        <dbReference type="ChEBI" id="CHEBI:57597"/>
    </ligand>
</feature>
<dbReference type="eggNOG" id="COG0240">
    <property type="taxonomic scope" value="Bacteria"/>
</dbReference>
<proteinExistence type="inferred from homology"/>
<dbReference type="PANTHER" id="PTHR11728">
    <property type="entry name" value="GLYCEROL-3-PHOSPHATE DEHYDROGENASE"/>
    <property type="match status" value="1"/>
</dbReference>
<feature type="binding site" evidence="9">
    <location>
        <position position="39"/>
    </location>
    <ligand>
        <name>NADPH</name>
        <dbReference type="ChEBI" id="CHEBI:57783"/>
    </ligand>
</feature>
<feature type="binding site" evidence="9">
    <location>
        <position position="300"/>
    </location>
    <ligand>
        <name>NADPH</name>
        <dbReference type="ChEBI" id="CHEBI:57783"/>
    </ligand>
</feature>
<feature type="binding site" evidence="12">
    <location>
        <position position="274"/>
    </location>
    <ligand>
        <name>NAD(+)</name>
        <dbReference type="ChEBI" id="CHEBI:57540"/>
    </ligand>
</feature>